<dbReference type="RefSeq" id="WP_310366449.1">
    <property type="nucleotide sequence ID" value="NZ_JAVDYB010000001.1"/>
</dbReference>
<accession>A0AAE3YMZ3</accession>
<dbReference type="InterPro" id="IPR016084">
    <property type="entry name" value="Haem_Oase-like_multi-hlx"/>
</dbReference>
<gene>
    <name evidence="1" type="ORF">J2S41_002248</name>
</gene>
<dbReference type="Gene3D" id="1.20.910.10">
    <property type="entry name" value="Heme oxygenase-like"/>
    <property type="match status" value="1"/>
</dbReference>
<reference evidence="1" key="1">
    <citation type="submission" date="2023-07" db="EMBL/GenBank/DDBJ databases">
        <title>Sequencing the genomes of 1000 actinobacteria strains.</title>
        <authorList>
            <person name="Klenk H.-P."/>
        </authorList>
    </citation>
    <scope>NUCLEOTIDE SEQUENCE</scope>
    <source>
        <strain evidence="1">DSM 44707</strain>
    </source>
</reference>
<keyword evidence="2" id="KW-1185">Reference proteome</keyword>
<name>A0AAE3YMZ3_9ACTN</name>
<comment type="caution">
    <text evidence="1">The sequence shown here is derived from an EMBL/GenBank/DDBJ whole genome shotgun (WGS) entry which is preliminary data.</text>
</comment>
<dbReference type="AlphaFoldDB" id="A0AAE3YMZ3"/>
<dbReference type="Proteomes" id="UP001183643">
    <property type="component" value="Unassembled WGS sequence"/>
</dbReference>
<evidence type="ECO:0000313" key="2">
    <source>
        <dbReference type="Proteomes" id="UP001183643"/>
    </source>
</evidence>
<dbReference type="Pfam" id="PF14518">
    <property type="entry name" value="Haem_oxygenas_2"/>
    <property type="match status" value="1"/>
</dbReference>
<protein>
    <recommendedName>
        <fullName evidence="3">Iron-containing redox enzyme family protein</fullName>
    </recommendedName>
</protein>
<evidence type="ECO:0008006" key="3">
    <source>
        <dbReference type="Google" id="ProtNLM"/>
    </source>
</evidence>
<sequence>MKLPIPRGALSEYLVDALARDPHDLHDAPSLPERVAFTDEDAQLALFIAYELHFRGWDGVDERWEWEPSLLRLRAALEAPFERELRELVGPQPDTVPSEVPHALTGIVDADDGPSLAKHLQKGSSLAEFREFVAHRSVYHLREADPHSFAIPRLGGRAKAALIEIQADEYGQGRAERMHATLFANTMTALGLDTTYGTYVDAVPAVTLATNNTMSLFGLHRRLRGAIIGHLAAFEMTSSLPNRRYGNGLRRLGFGTDATLFYDEHVEADAVHEQIAATDLCGSFCAAEPQLTGDVLFGAAACLAVDGLWAGHLLDAWADGRSSLRPGVSAPGLSQP</sequence>
<dbReference type="SUPFAM" id="SSF48613">
    <property type="entry name" value="Heme oxygenase-like"/>
    <property type="match status" value="1"/>
</dbReference>
<organism evidence="1 2">
    <name type="scientific">Catenuloplanes atrovinosus</name>
    <dbReference type="NCBI Taxonomy" id="137266"/>
    <lineage>
        <taxon>Bacteria</taxon>
        <taxon>Bacillati</taxon>
        <taxon>Actinomycetota</taxon>
        <taxon>Actinomycetes</taxon>
        <taxon>Micromonosporales</taxon>
        <taxon>Micromonosporaceae</taxon>
        <taxon>Catenuloplanes</taxon>
    </lineage>
</organism>
<dbReference type="SMART" id="SM01236">
    <property type="entry name" value="Haem_oxygenase_2"/>
    <property type="match status" value="1"/>
</dbReference>
<proteinExistence type="predicted"/>
<evidence type="ECO:0000313" key="1">
    <source>
        <dbReference type="EMBL" id="MDR7275470.1"/>
    </source>
</evidence>
<dbReference type="EMBL" id="JAVDYB010000001">
    <property type="protein sequence ID" value="MDR7275470.1"/>
    <property type="molecule type" value="Genomic_DNA"/>
</dbReference>